<gene>
    <name evidence="2" type="ORF">AAF712_003441</name>
</gene>
<evidence type="ECO:0000313" key="3">
    <source>
        <dbReference type="Proteomes" id="UP001437256"/>
    </source>
</evidence>
<feature type="region of interest" description="Disordered" evidence="1">
    <location>
        <begin position="137"/>
        <end position="158"/>
    </location>
</feature>
<evidence type="ECO:0000313" key="2">
    <source>
        <dbReference type="EMBL" id="KAL0069416.1"/>
    </source>
</evidence>
<proteinExistence type="predicted"/>
<dbReference type="EMBL" id="JBBXMP010000012">
    <property type="protein sequence ID" value="KAL0069416.1"/>
    <property type="molecule type" value="Genomic_DNA"/>
</dbReference>
<evidence type="ECO:0000256" key="1">
    <source>
        <dbReference type="SAM" id="MobiDB-lite"/>
    </source>
</evidence>
<name>A0ABR3A696_9AGAR</name>
<protein>
    <submittedName>
        <fullName evidence="2">Uncharacterized protein</fullName>
    </submittedName>
</protein>
<sequence>MFTLPSANTFVVISLDPVATVEFVDNSELTETCSDIRATFSEQHNGIPFLYQKLRPVGDMKGQQGDSSWCIPVAPNLSHPLWRRPVRTTLPLIWDDCYLSTFVSIEARAPTFAYDEEPSGIIQLSQAERARLARAMDDDTMTHRSRLSPSELNLLTGDDDSDEVSLYYNASSRKLSSGSEGSSRVPSPIPPQCREKSAEEVVGVRRQRYSTGRGRVVDGDVSNEKQEYGISDDCTCPILSLNEYALMLDVVDANADPVIPKQAPGGSELGVTPSMLRRLMEVHQRKRAEHGPPPREGSFHGSRIHMSDPSMMSKPVVNVSFDLSEVGEVSNDPIDFYRELEDLKQLKLEMEASRKQRELENARKVDEYFANLASQMGPRLGAEAPGGSRN</sequence>
<accession>A0ABR3A696</accession>
<keyword evidence="3" id="KW-1185">Reference proteome</keyword>
<feature type="region of interest" description="Disordered" evidence="1">
    <location>
        <begin position="173"/>
        <end position="192"/>
    </location>
</feature>
<comment type="caution">
    <text evidence="2">The sequence shown here is derived from an EMBL/GenBank/DDBJ whole genome shotgun (WGS) entry which is preliminary data.</text>
</comment>
<reference evidence="2 3" key="1">
    <citation type="submission" date="2024-05" db="EMBL/GenBank/DDBJ databases">
        <title>A draft genome resource for the thread blight pathogen Marasmius tenuissimus strain MS-2.</title>
        <authorList>
            <person name="Yulfo-Soto G.E."/>
            <person name="Baruah I.K."/>
            <person name="Amoako-Attah I."/>
            <person name="Bukari Y."/>
            <person name="Meinhardt L.W."/>
            <person name="Bailey B.A."/>
            <person name="Cohen S.P."/>
        </authorList>
    </citation>
    <scope>NUCLEOTIDE SEQUENCE [LARGE SCALE GENOMIC DNA]</scope>
    <source>
        <strain evidence="2 3">MS-2</strain>
    </source>
</reference>
<organism evidence="2 3">
    <name type="scientific">Marasmius tenuissimus</name>
    <dbReference type="NCBI Taxonomy" id="585030"/>
    <lineage>
        <taxon>Eukaryota</taxon>
        <taxon>Fungi</taxon>
        <taxon>Dikarya</taxon>
        <taxon>Basidiomycota</taxon>
        <taxon>Agaricomycotina</taxon>
        <taxon>Agaricomycetes</taxon>
        <taxon>Agaricomycetidae</taxon>
        <taxon>Agaricales</taxon>
        <taxon>Marasmiineae</taxon>
        <taxon>Marasmiaceae</taxon>
        <taxon>Marasmius</taxon>
    </lineage>
</organism>
<feature type="compositionally biased region" description="Low complexity" evidence="1">
    <location>
        <begin position="173"/>
        <end position="186"/>
    </location>
</feature>
<dbReference type="Proteomes" id="UP001437256">
    <property type="component" value="Unassembled WGS sequence"/>
</dbReference>